<dbReference type="Pfam" id="PF00204">
    <property type="entry name" value="DNA_gyraseB"/>
    <property type="match status" value="1"/>
</dbReference>
<dbReference type="SMART" id="SM00433">
    <property type="entry name" value="TOP2c"/>
    <property type="match status" value="1"/>
</dbReference>
<evidence type="ECO:0000256" key="11">
    <source>
        <dbReference type="SAM" id="MobiDB-lite"/>
    </source>
</evidence>
<accession>A0A518AWQ6</accession>
<feature type="site" description="Interaction with DNA" evidence="10">
    <location>
        <position position="474"/>
    </location>
</feature>
<dbReference type="Pfam" id="PF01751">
    <property type="entry name" value="Toprim"/>
    <property type="match status" value="1"/>
</dbReference>
<protein>
    <recommendedName>
        <fullName evidence="10">DNA gyrase subunit B</fullName>
        <ecNumber evidence="10">5.6.2.2</ecNumber>
    </recommendedName>
</protein>
<evidence type="ECO:0000259" key="12">
    <source>
        <dbReference type="PROSITE" id="PS50880"/>
    </source>
</evidence>
<feature type="region of interest" description="Disordered" evidence="11">
    <location>
        <begin position="1"/>
        <end position="23"/>
    </location>
</feature>
<feature type="binding site" evidence="10">
    <location>
        <position position="522"/>
    </location>
    <ligand>
        <name>Mg(2+)</name>
        <dbReference type="ChEBI" id="CHEBI:18420"/>
        <label>2</label>
    </ligand>
</feature>
<dbReference type="GO" id="GO:0006265">
    <property type="term" value="P:DNA topological change"/>
    <property type="evidence" value="ECO:0007669"/>
    <property type="project" value="UniProtKB-UniRule"/>
</dbReference>
<dbReference type="Pfam" id="PF02518">
    <property type="entry name" value="HATPase_c"/>
    <property type="match status" value="1"/>
</dbReference>
<feature type="domain" description="Toprim" evidence="12">
    <location>
        <begin position="443"/>
        <end position="557"/>
    </location>
</feature>
<dbReference type="GO" id="GO:0005737">
    <property type="term" value="C:cytoplasm"/>
    <property type="evidence" value="ECO:0007669"/>
    <property type="project" value="UniProtKB-SubCell"/>
</dbReference>
<dbReference type="Pfam" id="PF00986">
    <property type="entry name" value="DNA_gyraseB_C"/>
    <property type="match status" value="1"/>
</dbReference>
<dbReference type="InterPro" id="IPR014721">
    <property type="entry name" value="Ribsml_uS5_D2-typ_fold_subgr"/>
</dbReference>
<comment type="subunit">
    <text evidence="10">Heterotetramer, composed of two GyrA and two GyrB chains. In the heterotetramer, GyrA contains the active site tyrosine that forms a transient covalent intermediate with DNA, while GyrB binds cofactors and catalyzes ATP hydrolysis.</text>
</comment>
<evidence type="ECO:0000313" key="13">
    <source>
        <dbReference type="EMBL" id="QDU59177.1"/>
    </source>
</evidence>
<dbReference type="InterPro" id="IPR020568">
    <property type="entry name" value="Ribosomal_Su5_D2-typ_SF"/>
</dbReference>
<evidence type="ECO:0000256" key="6">
    <source>
        <dbReference type="ARBA" id="ARBA00022842"/>
    </source>
</evidence>
<feature type="binding site" evidence="10">
    <location>
        <position position="524"/>
    </location>
    <ligand>
        <name>Mg(2+)</name>
        <dbReference type="ChEBI" id="CHEBI:18420"/>
        <label>2</label>
    </ligand>
</feature>
<reference evidence="13 14" key="1">
    <citation type="submission" date="2019-02" db="EMBL/GenBank/DDBJ databases">
        <title>Deep-cultivation of Planctomycetes and their phenomic and genomic characterization uncovers novel biology.</title>
        <authorList>
            <person name="Wiegand S."/>
            <person name="Jogler M."/>
            <person name="Boedeker C."/>
            <person name="Pinto D."/>
            <person name="Vollmers J."/>
            <person name="Rivas-Marin E."/>
            <person name="Kohn T."/>
            <person name="Peeters S.H."/>
            <person name="Heuer A."/>
            <person name="Rast P."/>
            <person name="Oberbeckmann S."/>
            <person name="Bunk B."/>
            <person name="Jeske O."/>
            <person name="Meyerdierks A."/>
            <person name="Storesund J.E."/>
            <person name="Kallscheuer N."/>
            <person name="Luecker S."/>
            <person name="Lage O.M."/>
            <person name="Pohl T."/>
            <person name="Merkel B.J."/>
            <person name="Hornburger P."/>
            <person name="Mueller R.-W."/>
            <person name="Bruemmer F."/>
            <person name="Labrenz M."/>
            <person name="Spormann A.M."/>
            <person name="Op den Camp H."/>
            <person name="Overmann J."/>
            <person name="Amann R."/>
            <person name="Jetten M.S.M."/>
            <person name="Mascher T."/>
            <person name="Medema M.H."/>
            <person name="Devos D.P."/>
            <person name="Kaster A.-K."/>
            <person name="Ovreas L."/>
            <person name="Rohde M."/>
            <person name="Galperin M.Y."/>
            <person name="Jogler C."/>
        </authorList>
    </citation>
    <scope>NUCLEOTIDE SEQUENCE [LARGE SCALE GENOMIC DNA]</scope>
    <source>
        <strain evidence="13 14">Pan216</strain>
    </source>
</reference>
<dbReference type="InterPro" id="IPR006171">
    <property type="entry name" value="TOPRIM_dom"/>
</dbReference>
<evidence type="ECO:0000313" key="14">
    <source>
        <dbReference type="Proteomes" id="UP000317093"/>
    </source>
</evidence>
<dbReference type="NCBIfam" id="NF004189">
    <property type="entry name" value="PRK05644.1"/>
    <property type="match status" value="1"/>
</dbReference>
<dbReference type="FunFam" id="3.40.50.670:FF:000001">
    <property type="entry name" value="DNA topoisomerase 2"/>
    <property type="match status" value="1"/>
</dbReference>
<dbReference type="GO" id="GO:0005524">
    <property type="term" value="F:ATP binding"/>
    <property type="evidence" value="ECO:0007669"/>
    <property type="project" value="UniProtKB-UniRule"/>
</dbReference>
<keyword evidence="7 10" id="KW-0799">Topoisomerase</keyword>
<dbReference type="InterPro" id="IPR013759">
    <property type="entry name" value="Topo_IIA_B_C"/>
</dbReference>
<keyword evidence="9 10" id="KW-0413">Isomerase</keyword>
<dbReference type="AlphaFoldDB" id="A0A518AWQ6"/>
<evidence type="ECO:0000256" key="8">
    <source>
        <dbReference type="ARBA" id="ARBA00023125"/>
    </source>
</evidence>
<dbReference type="InterPro" id="IPR002288">
    <property type="entry name" value="DNA_gyrase_B_C"/>
</dbReference>
<dbReference type="InterPro" id="IPR018522">
    <property type="entry name" value="TopoIIA_CS"/>
</dbReference>
<dbReference type="GO" id="GO:0005694">
    <property type="term" value="C:chromosome"/>
    <property type="evidence" value="ECO:0007669"/>
    <property type="project" value="InterPro"/>
</dbReference>
<dbReference type="InterPro" id="IPR011557">
    <property type="entry name" value="GyrB"/>
</dbReference>
<dbReference type="Gene3D" id="3.30.230.10">
    <property type="match status" value="1"/>
</dbReference>
<dbReference type="InterPro" id="IPR036890">
    <property type="entry name" value="HATPase_C_sf"/>
</dbReference>
<feature type="binding site" evidence="10">
    <location>
        <position position="522"/>
    </location>
    <ligand>
        <name>Mg(2+)</name>
        <dbReference type="ChEBI" id="CHEBI:18420"/>
        <label>1</label>
        <note>catalytic</note>
    </ligand>
</feature>
<organism evidence="13 14">
    <name type="scientific">Kolteria novifilia</name>
    <dbReference type="NCBI Taxonomy" id="2527975"/>
    <lineage>
        <taxon>Bacteria</taxon>
        <taxon>Pseudomonadati</taxon>
        <taxon>Planctomycetota</taxon>
        <taxon>Planctomycetia</taxon>
        <taxon>Kolteriales</taxon>
        <taxon>Kolteriaceae</taxon>
        <taxon>Kolteria</taxon>
    </lineage>
</organism>
<comment type="subcellular location">
    <subcellularLocation>
        <location evidence="10">Cytoplasm</location>
    </subcellularLocation>
</comment>
<dbReference type="PANTHER" id="PTHR45866:SF1">
    <property type="entry name" value="DNA GYRASE SUBUNIT B, MITOCHONDRIAL"/>
    <property type="match status" value="1"/>
</dbReference>
<dbReference type="InterPro" id="IPR013506">
    <property type="entry name" value="Topo_IIA_bsu_dom2"/>
</dbReference>
<evidence type="ECO:0000256" key="7">
    <source>
        <dbReference type="ARBA" id="ARBA00023029"/>
    </source>
</evidence>
<dbReference type="InterPro" id="IPR013760">
    <property type="entry name" value="Topo_IIA-like_dom_sf"/>
</dbReference>
<evidence type="ECO:0000256" key="10">
    <source>
        <dbReference type="HAMAP-Rule" id="MF_01898"/>
    </source>
</evidence>
<dbReference type="PRINTS" id="PR01159">
    <property type="entry name" value="DNAGYRASEB"/>
</dbReference>
<dbReference type="Proteomes" id="UP000317093">
    <property type="component" value="Chromosome"/>
</dbReference>
<dbReference type="Gene3D" id="3.40.50.670">
    <property type="match status" value="2"/>
</dbReference>
<dbReference type="PROSITE" id="PS50880">
    <property type="entry name" value="TOPRIM"/>
    <property type="match status" value="1"/>
</dbReference>
<dbReference type="KEGG" id="knv:Pan216_00040"/>
<comment type="function">
    <text evidence="10">A type II topoisomerase that negatively supercoils closed circular double-stranded (ds) DNA in an ATP-dependent manner to modulate DNA topology and maintain chromosomes in an underwound state. Negative supercoiling favors strand separation, and DNA replication, transcription, recombination and repair, all of which involve strand separation. Also able to catalyze the interconversion of other topological isomers of dsDNA rings, including catenanes and knotted rings. Type II topoisomerases break and join 2 DNA strands simultaneously in an ATP-dependent manner.</text>
</comment>
<sequence length="844" mass="93977">MSENESEQPTGDETPSPADYGGESIRVLEGVDGIRKRPAMYIGSTSSAGLHHLIYEVVDNSIDEAMAGHCTTIGVHLNLDGSVTISDDGRGIPVDMHADKQVSALQVVLTEIHAGGKFDKKSYKVSGGLHGVGITAVNALSEWLRAEVRRGGKKYVFECARGVPVAPVREVGEAKGSGTKITFQPDGDVFPDTKFRIATLEARLRDLGFLNPGVRITLGDDESGTNEVYYSENGLLEFVQHLNRNETVIHEDVIALSGSREVQAVEGDEEATGVIEADIAFQYNTSYNENVLSYCNNINTIDGGAHLSGFRNALTRTLNTYGKQNNLFKADKTPSGEDFREGLTAVISVRVPNPQFGGQTKTRLGNPEVESVVQAICNEQLSTYLEENPKIAKKVIEKGILAAEAREASRKAREMARQRKGALLGSDLPGKLFDCIEKDATKCEVFLVEGDSAGGTAVSGRDRNFQAILPLKGKILNVEKARIDRVLGNEEVLNIIKAIGVGVGLDVDLEKRNYEKVVIMTDADVDGSHIRTLLLTFLYRQIPELVKAGHVYIAQPPLYKVTYKKKSRFVQTEEEMRRELIDNGLVGAGLERPDGSAVGEGSMKELVEVLSEFEAALQTLERRDIDLTEFFERRDSTKGEFPMFEVRRGGEEHWFYTTEELESFINEHRPPEVEESEEAVEGDASQPAEPEEEDEGTAFQILELHEVRTINRHIRRIEELGITTEDFFPVQLRPGEEPQPRYFLSNGGDQPEPLETIRELVVVITEHGRKGREIHRFKGLGEMNDEELWNTTMDPSQRRLIRVRVEDAATADEMFRVLMGDQVEPRREFIERHALEVRNLDYHA</sequence>
<dbReference type="GO" id="GO:0046872">
    <property type="term" value="F:metal ion binding"/>
    <property type="evidence" value="ECO:0007669"/>
    <property type="project" value="UniProtKB-KW"/>
</dbReference>
<evidence type="ECO:0000256" key="1">
    <source>
        <dbReference type="ARBA" id="ARBA00000185"/>
    </source>
</evidence>
<evidence type="ECO:0000256" key="2">
    <source>
        <dbReference type="ARBA" id="ARBA00010708"/>
    </source>
</evidence>
<dbReference type="RefSeq" id="WP_145253171.1">
    <property type="nucleotide sequence ID" value="NZ_CP036279.1"/>
</dbReference>
<name>A0A518AWQ6_9BACT</name>
<keyword evidence="6 10" id="KW-0460">Magnesium</keyword>
<dbReference type="OrthoDB" id="9802808at2"/>
<proteinExistence type="inferred from homology"/>
<dbReference type="PROSITE" id="PS00177">
    <property type="entry name" value="TOPOISOMERASE_II"/>
    <property type="match status" value="1"/>
</dbReference>
<evidence type="ECO:0000256" key="5">
    <source>
        <dbReference type="ARBA" id="ARBA00022840"/>
    </source>
</evidence>
<dbReference type="GO" id="GO:0003918">
    <property type="term" value="F:DNA topoisomerase type II (double strand cut, ATP-hydrolyzing) activity"/>
    <property type="evidence" value="ECO:0007669"/>
    <property type="project" value="UniProtKB-UniRule"/>
</dbReference>
<keyword evidence="14" id="KW-1185">Reference proteome</keyword>
<dbReference type="InterPro" id="IPR000565">
    <property type="entry name" value="Topo_IIA_B"/>
</dbReference>
<dbReference type="GO" id="GO:0006261">
    <property type="term" value="P:DNA-templated DNA replication"/>
    <property type="evidence" value="ECO:0007669"/>
    <property type="project" value="UniProtKB-UniRule"/>
</dbReference>
<dbReference type="InterPro" id="IPR001241">
    <property type="entry name" value="Topo_IIA"/>
</dbReference>
<feature type="binding site" evidence="10">
    <location>
        <position position="449"/>
    </location>
    <ligand>
        <name>Mg(2+)</name>
        <dbReference type="ChEBI" id="CHEBI:18420"/>
        <label>1</label>
        <note>catalytic</note>
    </ligand>
</feature>
<evidence type="ECO:0000256" key="4">
    <source>
        <dbReference type="ARBA" id="ARBA00022741"/>
    </source>
</evidence>
<gene>
    <name evidence="13" type="primary">gyrB_1</name>
    <name evidence="10" type="synonym">gyrB</name>
    <name evidence="13" type="ORF">Pan216_00040</name>
</gene>
<dbReference type="PANTHER" id="PTHR45866">
    <property type="entry name" value="DNA GYRASE/TOPOISOMERASE SUBUNIT B"/>
    <property type="match status" value="1"/>
</dbReference>
<feature type="region of interest" description="Disordered" evidence="11">
    <location>
        <begin position="667"/>
        <end position="695"/>
    </location>
</feature>
<keyword evidence="5 10" id="KW-0067">ATP-binding</keyword>
<keyword evidence="4 10" id="KW-0547">Nucleotide-binding</keyword>
<dbReference type="FunFam" id="3.30.565.10:FF:000002">
    <property type="entry name" value="DNA gyrase subunit B"/>
    <property type="match status" value="1"/>
</dbReference>
<keyword evidence="8" id="KW-0238">DNA-binding</keyword>
<evidence type="ECO:0000256" key="3">
    <source>
        <dbReference type="ARBA" id="ARBA00022723"/>
    </source>
</evidence>
<feature type="site" description="Interaction with DNA" evidence="10">
    <location>
        <position position="477"/>
    </location>
</feature>
<dbReference type="SUPFAM" id="SSF56719">
    <property type="entry name" value="Type II DNA topoisomerase"/>
    <property type="match status" value="1"/>
</dbReference>
<dbReference type="Gene3D" id="3.30.565.10">
    <property type="entry name" value="Histidine kinase-like ATPase, C-terminal domain"/>
    <property type="match status" value="1"/>
</dbReference>
<dbReference type="NCBIfam" id="NF011501">
    <property type="entry name" value="PRK14939.1"/>
    <property type="match status" value="1"/>
</dbReference>
<keyword evidence="3 10" id="KW-0479">Metal-binding</keyword>
<dbReference type="HAMAP" id="MF_01898">
    <property type="entry name" value="GyrB"/>
    <property type="match status" value="1"/>
</dbReference>
<evidence type="ECO:0000256" key="9">
    <source>
        <dbReference type="ARBA" id="ARBA00023235"/>
    </source>
</evidence>
<dbReference type="InterPro" id="IPR003594">
    <property type="entry name" value="HATPase_dom"/>
</dbReference>
<comment type="catalytic activity">
    <reaction evidence="1 10">
        <text>ATP-dependent breakage, passage and rejoining of double-stranded DNA.</text>
        <dbReference type="EC" id="5.6.2.2"/>
    </reaction>
</comment>
<comment type="similarity">
    <text evidence="2 10">Belongs to the type II topoisomerase GyrB family.</text>
</comment>
<dbReference type="SUPFAM" id="SSF55874">
    <property type="entry name" value="ATPase domain of HSP90 chaperone/DNA topoisomerase II/histidine kinase"/>
    <property type="match status" value="1"/>
</dbReference>
<comment type="miscellaneous">
    <text evidence="10">Few gyrases are as efficient as E.coli at forming negative supercoils. Not all organisms have 2 type II topoisomerases; in organisms with a single type II topoisomerase this enzyme also has to decatenate newly replicated chromosomes.</text>
</comment>
<dbReference type="PRINTS" id="PR00418">
    <property type="entry name" value="TPI2FAMILY"/>
</dbReference>
<dbReference type="CDD" id="cd00822">
    <property type="entry name" value="TopoII_Trans_DNA_gyrase"/>
    <property type="match status" value="1"/>
</dbReference>
<dbReference type="SMART" id="SM00387">
    <property type="entry name" value="HATPase_c"/>
    <property type="match status" value="1"/>
</dbReference>
<dbReference type="EC" id="5.6.2.2" evidence="10"/>
<dbReference type="EMBL" id="CP036279">
    <property type="protein sequence ID" value="QDU59177.1"/>
    <property type="molecule type" value="Genomic_DNA"/>
</dbReference>
<keyword evidence="10" id="KW-0963">Cytoplasm</keyword>
<comment type="cofactor">
    <cofactor evidence="10">
        <name>Mg(2+)</name>
        <dbReference type="ChEBI" id="CHEBI:18420"/>
    </cofactor>
    <cofactor evidence="10">
        <name>Mn(2+)</name>
        <dbReference type="ChEBI" id="CHEBI:29035"/>
    </cofactor>
    <cofactor evidence="10">
        <name>Ca(2+)</name>
        <dbReference type="ChEBI" id="CHEBI:29108"/>
    </cofactor>
    <text evidence="10">Binds two Mg(2+) per subunit. The magnesium ions form salt bridges with both the protein and the DNA. Can also accept other divalent metal cations, such as Mn(2+) or Ca(2+).</text>
</comment>
<dbReference type="GO" id="GO:0003677">
    <property type="term" value="F:DNA binding"/>
    <property type="evidence" value="ECO:0007669"/>
    <property type="project" value="UniProtKB-KW"/>
</dbReference>
<dbReference type="CDD" id="cd16928">
    <property type="entry name" value="HATPase_GyrB-like"/>
    <property type="match status" value="1"/>
</dbReference>
<dbReference type="SUPFAM" id="SSF54211">
    <property type="entry name" value="Ribosomal protein S5 domain 2-like"/>
    <property type="match status" value="1"/>
</dbReference>
<dbReference type="FunFam" id="3.30.230.10:FF:000005">
    <property type="entry name" value="DNA gyrase subunit B"/>
    <property type="match status" value="1"/>
</dbReference>